<proteinExistence type="predicted"/>
<dbReference type="STRING" id="57704.SAMN04489793_3041"/>
<organism evidence="1 2">
    <name type="scientific">Tsukamurella tyrosinosolvens</name>
    <dbReference type="NCBI Taxonomy" id="57704"/>
    <lineage>
        <taxon>Bacteria</taxon>
        <taxon>Bacillati</taxon>
        <taxon>Actinomycetota</taxon>
        <taxon>Actinomycetes</taxon>
        <taxon>Mycobacteriales</taxon>
        <taxon>Tsukamurellaceae</taxon>
        <taxon>Tsukamurella</taxon>
    </lineage>
</organism>
<gene>
    <name evidence="1" type="ORF">SAMN04489793_3041</name>
</gene>
<sequence>MPEFNIRDGSGQLRAVYDASTEDDALGLYEGEAPVVFDDAYAVLASEDPGPVPDEFL</sequence>
<evidence type="ECO:0000313" key="2">
    <source>
        <dbReference type="Proteomes" id="UP000182241"/>
    </source>
</evidence>
<evidence type="ECO:0000313" key="1">
    <source>
        <dbReference type="EMBL" id="SEC72385.1"/>
    </source>
</evidence>
<name>A0A1H4UUG4_TSUTY</name>
<accession>A0A1H4UUG4</accession>
<dbReference type="EMBL" id="FNSA01000003">
    <property type="protein sequence ID" value="SEC72385.1"/>
    <property type="molecule type" value="Genomic_DNA"/>
</dbReference>
<reference evidence="2" key="1">
    <citation type="submission" date="2016-10" db="EMBL/GenBank/DDBJ databases">
        <authorList>
            <person name="Varghese N."/>
            <person name="Submissions S."/>
        </authorList>
    </citation>
    <scope>NUCLEOTIDE SEQUENCE [LARGE SCALE GENOMIC DNA]</scope>
    <source>
        <strain evidence="2">DSM 44234</strain>
    </source>
</reference>
<dbReference type="RefSeq" id="WP_156486375.1">
    <property type="nucleotide sequence ID" value="NZ_FNSA01000003.1"/>
</dbReference>
<dbReference type="Proteomes" id="UP000182241">
    <property type="component" value="Unassembled WGS sequence"/>
</dbReference>
<keyword evidence="2" id="KW-1185">Reference proteome</keyword>
<dbReference type="AlphaFoldDB" id="A0A1H4UUG4"/>
<protein>
    <submittedName>
        <fullName evidence="1">Uncharacterized protein</fullName>
    </submittedName>
</protein>